<dbReference type="Gene3D" id="3.90.79.10">
    <property type="entry name" value="Nucleoside Triphosphate Pyrophosphohydrolase"/>
    <property type="match status" value="1"/>
</dbReference>
<dbReference type="OrthoDB" id="9804442at2"/>
<gene>
    <name evidence="4" type="ORF">F7Q99_35765</name>
</gene>
<dbReference type="AlphaFoldDB" id="A0A6N7L3N1"/>
<name>A0A6N7L3N1_9ACTN</name>
<evidence type="ECO:0000313" key="4">
    <source>
        <dbReference type="EMBL" id="MQS17399.1"/>
    </source>
</evidence>
<evidence type="ECO:0000313" key="5">
    <source>
        <dbReference type="Proteomes" id="UP000450000"/>
    </source>
</evidence>
<evidence type="ECO:0000256" key="1">
    <source>
        <dbReference type="ARBA" id="ARBA00001946"/>
    </source>
</evidence>
<dbReference type="InterPro" id="IPR000086">
    <property type="entry name" value="NUDIX_hydrolase_dom"/>
</dbReference>
<dbReference type="SUPFAM" id="SSF55811">
    <property type="entry name" value="Nudix"/>
    <property type="match status" value="1"/>
</dbReference>
<keyword evidence="2 4" id="KW-0378">Hydrolase</keyword>
<dbReference type="RefSeq" id="WP_153470171.1">
    <property type="nucleotide sequence ID" value="NZ_WBOF01000004.1"/>
</dbReference>
<feature type="domain" description="Nudix hydrolase" evidence="3">
    <location>
        <begin position="6"/>
        <end position="105"/>
    </location>
</feature>
<comment type="cofactor">
    <cofactor evidence="1">
        <name>Mg(2+)</name>
        <dbReference type="ChEBI" id="CHEBI:18420"/>
    </cofactor>
</comment>
<proteinExistence type="predicted"/>
<organism evidence="4 5">
    <name type="scientific">Streptomyces kaniharaensis</name>
    <dbReference type="NCBI Taxonomy" id="212423"/>
    <lineage>
        <taxon>Bacteria</taxon>
        <taxon>Bacillati</taxon>
        <taxon>Actinomycetota</taxon>
        <taxon>Actinomycetes</taxon>
        <taxon>Kitasatosporales</taxon>
        <taxon>Streptomycetaceae</taxon>
        <taxon>Streptomyces</taxon>
    </lineage>
</organism>
<dbReference type="InterPro" id="IPR015797">
    <property type="entry name" value="NUDIX_hydrolase-like_dom_sf"/>
</dbReference>
<dbReference type="Pfam" id="PF00293">
    <property type="entry name" value="NUDIX"/>
    <property type="match status" value="1"/>
</dbReference>
<dbReference type="PROSITE" id="PS51462">
    <property type="entry name" value="NUDIX"/>
    <property type="match status" value="1"/>
</dbReference>
<dbReference type="PANTHER" id="PTHR43046">
    <property type="entry name" value="GDP-MANNOSE MANNOSYL HYDROLASE"/>
    <property type="match status" value="1"/>
</dbReference>
<sequence length="105" mass="11042">MPTALERVDVAYALVTDPTAQRVLLVRDRRSGKWGLPGGRREDGETLPEAAARKALEEAGAPVPVPAGLISAFASVAAWAGLACPRAGPWASAAWSAWPRRPGGW</sequence>
<protein>
    <submittedName>
        <fullName evidence="4">NUDIX hydrolase</fullName>
    </submittedName>
</protein>
<evidence type="ECO:0000259" key="3">
    <source>
        <dbReference type="PROSITE" id="PS51462"/>
    </source>
</evidence>
<dbReference type="PANTHER" id="PTHR43046:SF16">
    <property type="entry name" value="ADP-RIBOSE PYROPHOSPHATASE YJHB-RELATED"/>
    <property type="match status" value="1"/>
</dbReference>
<dbReference type="EMBL" id="WBOF01000004">
    <property type="protein sequence ID" value="MQS17399.1"/>
    <property type="molecule type" value="Genomic_DNA"/>
</dbReference>
<keyword evidence="5" id="KW-1185">Reference proteome</keyword>
<dbReference type="Proteomes" id="UP000450000">
    <property type="component" value="Unassembled WGS sequence"/>
</dbReference>
<comment type="caution">
    <text evidence="4">The sequence shown here is derived from an EMBL/GenBank/DDBJ whole genome shotgun (WGS) entry which is preliminary data.</text>
</comment>
<evidence type="ECO:0000256" key="2">
    <source>
        <dbReference type="ARBA" id="ARBA00022801"/>
    </source>
</evidence>
<dbReference type="GO" id="GO:0016787">
    <property type="term" value="F:hydrolase activity"/>
    <property type="evidence" value="ECO:0007669"/>
    <property type="project" value="UniProtKB-KW"/>
</dbReference>
<reference evidence="4 5" key="1">
    <citation type="submission" date="2019-09" db="EMBL/GenBank/DDBJ databases">
        <title>Genome Sequences of Streptomyces kaniharaensis ATCC 21070.</title>
        <authorList>
            <person name="Zhu W."/>
            <person name="De Crecy-Lagard V."/>
            <person name="Richards N.G."/>
        </authorList>
    </citation>
    <scope>NUCLEOTIDE SEQUENCE [LARGE SCALE GENOMIC DNA]</scope>
    <source>
        <strain evidence="4 5">SF-557</strain>
    </source>
</reference>
<accession>A0A6N7L3N1</accession>